<evidence type="ECO:0000313" key="3">
    <source>
        <dbReference type="Proteomes" id="UP000076154"/>
    </source>
</evidence>
<feature type="compositionally biased region" description="Basic and acidic residues" evidence="1">
    <location>
        <begin position="155"/>
        <end position="170"/>
    </location>
</feature>
<name>A0A369JK44_HYPMA</name>
<evidence type="ECO:0000313" key="2">
    <source>
        <dbReference type="EMBL" id="RDB19156.1"/>
    </source>
</evidence>
<proteinExistence type="predicted"/>
<dbReference type="EMBL" id="LUEZ02000083">
    <property type="protein sequence ID" value="RDB19156.1"/>
    <property type="molecule type" value="Genomic_DNA"/>
</dbReference>
<evidence type="ECO:0000256" key="1">
    <source>
        <dbReference type="SAM" id="MobiDB-lite"/>
    </source>
</evidence>
<dbReference type="AlphaFoldDB" id="A0A369JK44"/>
<dbReference type="Proteomes" id="UP000076154">
    <property type="component" value="Unassembled WGS sequence"/>
</dbReference>
<accession>A0A369JK44</accession>
<gene>
    <name evidence="2" type="ORF">Hypma_014210</name>
</gene>
<protein>
    <submittedName>
        <fullName evidence="2">Uncharacterized protein</fullName>
    </submittedName>
</protein>
<organism evidence="2 3">
    <name type="scientific">Hypsizygus marmoreus</name>
    <name type="common">White beech mushroom</name>
    <name type="synonym">Agaricus marmoreus</name>
    <dbReference type="NCBI Taxonomy" id="39966"/>
    <lineage>
        <taxon>Eukaryota</taxon>
        <taxon>Fungi</taxon>
        <taxon>Dikarya</taxon>
        <taxon>Basidiomycota</taxon>
        <taxon>Agaricomycotina</taxon>
        <taxon>Agaricomycetes</taxon>
        <taxon>Agaricomycetidae</taxon>
        <taxon>Agaricales</taxon>
        <taxon>Tricholomatineae</taxon>
        <taxon>Lyophyllaceae</taxon>
        <taxon>Hypsizygus</taxon>
    </lineage>
</organism>
<sequence length="223" mass="24636">MGGIPVFVFDHPAPCPYLNDIHLTYIGSLSENDMLLSDIARFVSRWEGGFTFTDPMADSIVCFPMADTDNDSRDSIRIRVLLTEGASGKTINTMVSVPVAPFTAMSETRAVADLLKTAIAQNIDFGQHGSTRTSQYLIAAMNLKPVCQSLPPFLRRESTSKQRRASEERNMNLNPPLPPAIAVIAQRLDFEANESTGSGRYLMQNMSPKPLSHPLSLVTLWLY</sequence>
<dbReference type="InParanoid" id="A0A369JK44"/>
<reference evidence="2" key="1">
    <citation type="submission" date="2018-04" db="EMBL/GenBank/DDBJ databases">
        <title>Whole genome sequencing of Hypsizygus marmoreus.</title>
        <authorList>
            <person name="Choi I.-G."/>
            <person name="Min B."/>
            <person name="Kim J.-G."/>
            <person name="Kim S."/>
            <person name="Oh Y.-L."/>
            <person name="Kong W.-S."/>
            <person name="Park H."/>
            <person name="Jeong J."/>
            <person name="Song E.-S."/>
        </authorList>
    </citation>
    <scope>NUCLEOTIDE SEQUENCE [LARGE SCALE GENOMIC DNA]</scope>
    <source>
        <strain evidence="2">51987-8</strain>
    </source>
</reference>
<keyword evidence="3" id="KW-1185">Reference proteome</keyword>
<feature type="region of interest" description="Disordered" evidence="1">
    <location>
        <begin position="155"/>
        <end position="174"/>
    </location>
</feature>
<comment type="caution">
    <text evidence="2">The sequence shown here is derived from an EMBL/GenBank/DDBJ whole genome shotgun (WGS) entry which is preliminary data.</text>
</comment>